<proteinExistence type="inferred from homology"/>
<feature type="domain" description="Bet v I/Major latex protein" evidence="2">
    <location>
        <begin position="9"/>
        <end position="162"/>
    </location>
</feature>
<dbReference type="InterPro" id="IPR000916">
    <property type="entry name" value="Bet_v_I/MLP"/>
</dbReference>
<evidence type="ECO:0000313" key="4">
    <source>
        <dbReference type="Proteomes" id="UP000195402"/>
    </source>
</evidence>
<evidence type="ECO:0000313" key="3">
    <source>
        <dbReference type="EMBL" id="OVA05627.1"/>
    </source>
</evidence>
<reference evidence="3 4" key="1">
    <citation type="journal article" date="2017" name="Mol. Plant">
        <title>The Genome of Medicinal Plant Macleaya cordata Provides New Insights into Benzylisoquinoline Alkaloids Metabolism.</title>
        <authorList>
            <person name="Liu X."/>
            <person name="Liu Y."/>
            <person name="Huang P."/>
            <person name="Ma Y."/>
            <person name="Qing Z."/>
            <person name="Tang Q."/>
            <person name="Cao H."/>
            <person name="Cheng P."/>
            <person name="Zheng Y."/>
            <person name="Yuan Z."/>
            <person name="Zhou Y."/>
            <person name="Liu J."/>
            <person name="Tang Z."/>
            <person name="Zhuo Y."/>
            <person name="Zhang Y."/>
            <person name="Yu L."/>
            <person name="Huang J."/>
            <person name="Yang P."/>
            <person name="Peng Q."/>
            <person name="Zhang J."/>
            <person name="Jiang W."/>
            <person name="Zhang Z."/>
            <person name="Lin K."/>
            <person name="Ro D.K."/>
            <person name="Chen X."/>
            <person name="Xiong X."/>
            <person name="Shang Y."/>
            <person name="Huang S."/>
            <person name="Zeng J."/>
        </authorList>
    </citation>
    <scope>NUCLEOTIDE SEQUENCE [LARGE SCALE GENOMIC DNA]</scope>
    <source>
        <strain evidence="4">cv. BLH2017</strain>
        <tissue evidence="3">Root</tissue>
    </source>
</reference>
<dbReference type="Gene3D" id="3.30.530.20">
    <property type="match status" value="1"/>
</dbReference>
<dbReference type="OrthoDB" id="1858121at2759"/>
<dbReference type="Pfam" id="PF00407">
    <property type="entry name" value="Bet_v_1"/>
    <property type="match status" value="1"/>
</dbReference>
<keyword evidence="4" id="KW-1185">Reference proteome</keyword>
<dbReference type="InterPro" id="IPR052006">
    <property type="entry name" value="MLP-like"/>
</dbReference>
<comment type="caution">
    <text evidence="3">The sequence shown here is derived from an EMBL/GenBank/DDBJ whole genome shotgun (WGS) entry which is preliminary data.</text>
</comment>
<dbReference type="AlphaFoldDB" id="A0A200Q5F6"/>
<dbReference type="STRING" id="56857.A0A200Q5F6"/>
<evidence type="ECO:0000259" key="2">
    <source>
        <dbReference type="SMART" id="SM01037"/>
    </source>
</evidence>
<dbReference type="SMART" id="SM01037">
    <property type="entry name" value="Bet_v_1"/>
    <property type="match status" value="1"/>
</dbReference>
<comment type="similarity">
    <text evidence="1">Belongs to the MLP family.</text>
</comment>
<dbReference type="InParanoid" id="A0A200Q5F6"/>
<protein>
    <submittedName>
        <fullName evidence="3">Bet v I domain</fullName>
    </submittedName>
</protein>
<dbReference type="OMA" id="RTCHESI"/>
<gene>
    <name evidence="3" type="ORF">BVC80_7829g4</name>
</gene>
<accession>A0A200Q5F6</accession>
<dbReference type="PANTHER" id="PTHR31338:SF16">
    <property type="entry name" value="POLYKETIDE CYCLASE_DEHYDRASE AND LIPID TRANSPORT SUPERFAMILY PROTEIN"/>
    <property type="match status" value="1"/>
</dbReference>
<dbReference type="Proteomes" id="UP000195402">
    <property type="component" value="Unassembled WGS sequence"/>
</dbReference>
<dbReference type="CDD" id="cd07816">
    <property type="entry name" value="Bet_v1-like"/>
    <property type="match status" value="1"/>
</dbReference>
<sequence>MAAAANNIQKLEVEIEVNCSADKFYGMFKHDVQELPKHLPHLYEGVEVLEGDGIGVGSVKRWHYVLHEGGRCLYGQERMTVVDDEKRLITTHRVFEGEVMNDYKFLDIKLAVTPKEGGDGHGSVVKWTVEYEKANEDAPVPTAYIEFVKRVTRDLNAHLHKHALVLKDGYTYNI</sequence>
<dbReference type="InterPro" id="IPR023393">
    <property type="entry name" value="START-like_dom_sf"/>
</dbReference>
<dbReference type="EMBL" id="MVGT01003051">
    <property type="protein sequence ID" value="OVA05627.1"/>
    <property type="molecule type" value="Genomic_DNA"/>
</dbReference>
<dbReference type="GO" id="GO:0006952">
    <property type="term" value="P:defense response"/>
    <property type="evidence" value="ECO:0007669"/>
    <property type="project" value="InterPro"/>
</dbReference>
<dbReference type="PANTHER" id="PTHR31338">
    <property type="entry name" value="POLYKETIDE CYCLASE/DEHYDRASE AND LIPID TRANSPORT SUPERFAMILY PROTEIN"/>
    <property type="match status" value="1"/>
</dbReference>
<name>A0A200Q5F6_MACCD</name>
<organism evidence="3 4">
    <name type="scientific">Macleaya cordata</name>
    <name type="common">Five-seeded plume-poppy</name>
    <name type="synonym">Bocconia cordata</name>
    <dbReference type="NCBI Taxonomy" id="56857"/>
    <lineage>
        <taxon>Eukaryota</taxon>
        <taxon>Viridiplantae</taxon>
        <taxon>Streptophyta</taxon>
        <taxon>Embryophyta</taxon>
        <taxon>Tracheophyta</taxon>
        <taxon>Spermatophyta</taxon>
        <taxon>Magnoliopsida</taxon>
        <taxon>Ranunculales</taxon>
        <taxon>Papaveraceae</taxon>
        <taxon>Papaveroideae</taxon>
        <taxon>Macleaya</taxon>
    </lineage>
</organism>
<dbReference type="SUPFAM" id="SSF55961">
    <property type="entry name" value="Bet v1-like"/>
    <property type="match status" value="1"/>
</dbReference>
<evidence type="ECO:0000256" key="1">
    <source>
        <dbReference type="ARBA" id="ARBA00038242"/>
    </source>
</evidence>